<dbReference type="GO" id="GO:0007155">
    <property type="term" value="P:cell adhesion"/>
    <property type="evidence" value="ECO:0007669"/>
    <property type="project" value="InterPro"/>
</dbReference>
<dbReference type="AlphaFoldDB" id="A0AAI9I291"/>
<feature type="chain" id="PRO_5042544632" description="Fimbrial protein" evidence="1">
    <location>
        <begin position="30"/>
        <end position="191"/>
    </location>
</feature>
<comment type="caution">
    <text evidence="2">The sequence shown here is derived from an EMBL/GenBank/DDBJ whole genome shotgun (WGS) entry which is preliminary data.</text>
</comment>
<evidence type="ECO:0008006" key="3">
    <source>
        <dbReference type="Google" id="ProtNLM"/>
    </source>
</evidence>
<name>A0AAI9I291_PROST</name>
<dbReference type="SUPFAM" id="SSF49401">
    <property type="entry name" value="Bacterial adhesins"/>
    <property type="match status" value="1"/>
</dbReference>
<organism evidence="2">
    <name type="scientific">Providencia stuartii</name>
    <dbReference type="NCBI Taxonomy" id="588"/>
    <lineage>
        <taxon>Bacteria</taxon>
        <taxon>Pseudomonadati</taxon>
        <taxon>Pseudomonadota</taxon>
        <taxon>Gammaproteobacteria</taxon>
        <taxon>Enterobacterales</taxon>
        <taxon>Morganellaceae</taxon>
        <taxon>Providencia</taxon>
    </lineage>
</organism>
<evidence type="ECO:0000256" key="1">
    <source>
        <dbReference type="SAM" id="SignalP"/>
    </source>
</evidence>
<evidence type="ECO:0000313" key="2">
    <source>
        <dbReference type="EMBL" id="EMP9434260.1"/>
    </source>
</evidence>
<reference evidence="2" key="1">
    <citation type="submission" date="2024-02" db="EMBL/GenBank/DDBJ databases">
        <authorList>
            <consortium name="Clinical and Environmental Microbiology Branch: Whole genome sequencing antimicrobial resistance pathogens in the healthcare setting"/>
        </authorList>
    </citation>
    <scope>NUCLEOTIDE SEQUENCE</scope>
    <source>
        <strain evidence="2">2020GO-00142</strain>
    </source>
</reference>
<gene>
    <name evidence="2" type="ORF">JRA39_003359</name>
</gene>
<dbReference type="InterPro" id="IPR036937">
    <property type="entry name" value="Adhesion_dom_fimbrial_sf"/>
</dbReference>
<feature type="signal peptide" evidence="1">
    <location>
        <begin position="1"/>
        <end position="29"/>
    </location>
</feature>
<sequence>MAIYVKNSKLRHSILLVAAFFSTVSVIHADTQFEVKGNIIKGSCAVSASSMTVEFPMAIQTNSVKSELDDKTHVQPFELKYTCDSFDLSGNAGAPYNMVISLGTGTSVTQNNKIYPTNNVTNGAFVLYHCDESKQNCQIVDINSGGLVPFTVKTNGESLRNFEVAVVKLDAANSLVPGPLLSAVDIVLEQP</sequence>
<proteinExistence type="predicted"/>
<dbReference type="InterPro" id="IPR008966">
    <property type="entry name" value="Adhesion_dom_sf"/>
</dbReference>
<accession>A0AAI9I291</accession>
<dbReference type="EMBL" id="AAZDVE040000032">
    <property type="protein sequence ID" value="EMP9434260.1"/>
    <property type="molecule type" value="Genomic_DNA"/>
</dbReference>
<dbReference type="GO" id="GO:0009289">
    <property type="term" value="C:pilus"/>
    <property type="evidence" value="ECO:0007669"/>
    <property type="project" value="InterPro"/>
</dbReference>
<keyword evidence="1" id="KW-0732">Signal</keyword>
<protein>
    <recommendedName>
        <fullName evidence="3">Fimbrial protein</fullName>
    </recommendedName>
</protein>
<dbReference type="Gene3D" id="2.60.40.1090">
    <property type="entry name" value="Fimbrial-type adhesion domain"/>
    <property type="match status" value="1"/>
</dbReference>